<keyword evidence="4" id="KW-0274">FAD</keyword>
<dbReference type="VEuPathDB" id="TriTrypDB:Tc_MARK_2957"/>
<keyword evidence="5" id="KW-0560">Oxidoreductase</keyword>
<evidence type="ECO:0000313" key="7">
    <source>
        <dbReference type="Proteomes" id="UP000246078"/>
    </source>
</evidence>
<dbReference type="AlphaFoldDB" id="A0A2V2WTQ4"/>
<evidence type="ECO:0008006" key="8">
    <source>
        <dbReference type="Google" id="ProtNLM"/>
    </source>
</evidence>
<evidence type="ECO:0000313" key="6">
    <source>
        <dbReference type="EMBL" id="PWV11990.1"/>
    </source>
</evidence>
<dbReference type="VEuPathDB" id="TriTrypDB:ECC02_003750"/>
<dbReference type="VEuPathDB" id="TriTrypDB:TCSYLVIO_004208"/>
<gene>
    <name evidence="6" type="ORF">C3747_55g116</name>
</gene>
<comment type="similarity">
    <text evidence="2">Belongs to the GMC oxidoreductase family.</text>
</comment>
<dbReference type="VEuPathDB" id="TriTrypDB:TCDM_04402"/>
<keyword evidence="3" id="KW-0285">Flavoprotein</keyword>
<sequence length="613" mass="67178">MLFAWILTILALFVSWLWNVRLRSSNSHRPYKVLHKPIQDLQADFVVVGAGPGGLAASKCLIEHEKECLVLVIERGMDPSPAGPFPRITGVAHRHNLLSYAVESVGSKLDSGWYVEYPLRYGRNEGDDDVPCSVAPYPRGCAVGGTSNMDWALYFPPVPAKVGLKPIEAVIVPHAFAVSRNPLSWGFAESAGAVLKRKHLSSFSEPYMRNSVFPGLLRIDKYGCRLSLSHHLMSQQSPSFSILEGCEVTGFSFDDKGTVTSVQCRSVDSQIFKVIVRKGVILSAGVIGTARIIRQVFPKLQEHFFVRDSIALPLIFRARPGISDDRRNLRSFTAQIMWWVARRGPFLNAVCDTLAVVDLPSLGSRAELVVFLLPFGGRDPTLYRRLGLDRILGMFAEGFMMFLTLRGVDGACFELSAESPGKEVERRKEFHPLFDRVISFPASTMSPSTLTNVVAAFMDGIQLCRKIVAEPPLAHFSTGQEAVDVTLCADPTRAVQYVQLMRKPPSKLKECQRASAPALLAWAKESSRTPAYMEAYIRRHAIWFGFGSGSCAASLANGDESFRVSGTQNMFIGDCSGVTEKMWRAGGGDTLSAGSVSTAMALGNAAAMELLSL</sequence>
<dbReference type="VEuPathDB" id="TriTrypDB:TcYC6_0053400"/>
<name>A0A2V2WTQ4_TRYCR</name>
<protein>
    <recommendedName>
        <fullName evidence="8">Glucose-methanol-choline oxidoreductase N-terminal domain-containing protein</fullName>
    </recommendedName>
</protein>
<dbReference type="VEuPathDB" id="TriTrypDB:TcCLB.511727.70"/>
<evidence type="ECO:0000256" key="4">
    <source>
        <dbReference type="ARBA" id="ARBA00022827"/>
    </source>
</evidence>
<dbReference type="VEuPathDB" id="TriTrypDB:C3747_55g116"/>
<dbReference type="VEuPathDB" id="TriTrypDB:C4B63_17g77"/>
<dbReference type="SUPFAM" id="SSF51905">
    <property type="entry name" value="FAD/NAD(P)-binding domain"/>
    <property type="match status" value="1"/>
</dbReference>
<evidence type="ECO:0000256" key="5">
    <source>
        <dbReference type="ARBA" id="ARBA00023002"/>
    </source>
</evidence>
<dbReference type="InterPro" id="IPR036188">
    <property type="entry name" value="FAD/NAD-bd_sf"/>
</dbReference>
<proteinExistence type="inferred from homology"/>
<dbReference type="InterPro" id="IPR051473">
    <property type="entry name" value="P2Ox-like"/>
</dbReference>
<comment type="caution">
    <text evidence="6">The sequence shown here is derived from an EMBL/GenBank/DDBJ whole genome shotgun (WGS) entry which is preliminary data.</text>
</comment>
<dbReference type="VEuPathDB" id="TriTrypDB:BCY84_18421"/>
<dbReference type="VEuPathDB" id="TriTrypDB:TcG_00282"/>
<dbReference type="VEuPathDB" id="TriTrypDB:TcCL_NonESM00918"/>
<dbReference type="VEuPathDB" id="TriTrypDB:C4B63_17g76"/>
<evidence type="ECO:0000256" key="1">
    <source>
        <dbReference type="ARBA" id="ARBA00001974"/>
    </source>
</evidence>
<dbReference type="Gene3D" id="3.50.50.60">
    <property type="entry name" value="FAD/NAD(P)-binding domain"/>
    <property type="match status" value="1"/>
</dbReference>
<dbReference type="PANTHER" id="PTHR42784">
    <property type="entry name" value="PYRANOSE 2-OXIDASE"/>
    <property type="match status" value="1"/>
</dbReference>
<dbReference type="GO" id="GO:0016491">
    <property type="term" value="F:oxidoreductase activity"/>
    <property type="evidence" value="ECO:0007669"/>
    <property type="project" value="UniProtKB-KW"/>
</dbReference>
<dbReference type="Proteomes" id="UP000246078">
    <property type="component" value="Unassembled WGS sequence"/>
</dbReference>
<accession>A0A2V2WTQ4</accession>
<reference evidence="6 7" key="1">
    <citation type="journal article" date="2018" name="Microb. Genom.">
        <title>Expanding an expanded genome: long-read sequencing of Trypanosoma cruzi.</title>
        <authorList>
            <person name="Berna L."/>
            <person name="Rodriguez M."/>
            <person name="Chiribao M.L."/>
            <person name="Parodi-Talice A."/>
            <person name="Pita S."/>
            <person name="Rijo G."/>
            <person name="Alvarez-Valin F."/>
            <person name="Robello C."/>
        </authorList>
    </citation>
    <scope>NUCLEOTIDE SEQUENCE [LARGE SCALE GENOMIC DNA]</scope>
    <source>
        <strain evidence="6 7">TCC</strain>
    </source>
</reference>
<organism evidence="6 7">
    <name type="scientific">Trypanosoma cruzi</name>
    <dbReference type="NCBI Taxonomy" id="5693"/>
    <lineage>
        <taxon>Eukaryota</taxon>
        <taxon>Discoba</taxon>
        <taxon>Euglenozoa</taxon>
        <taxon>Kinetoplastea</taxon>
        <taxon>Metakinetoplastina</taxon>
        <taxon>Trypanosomatida</taxon>
        <taxon>Trypanosomatidae</taxon>
        <taxon>Trypanosoma</taxon>
        <taxon>Schizotrypanum</taxon>
    </lineage>
</organism>
<evidence type="ECO:0000256" key="2">
    <source>
        <dbReference type="ARBA" id="ARBA00010790"/>
    </source>
</evidence>
<dbReference type="PANTHER" id="PTHR42784:SF1">
    <property type="entry name" value="PYRANOSE 2-OXIDASE"/>
    <property type="match status" value="1"/>
</dbReference>
<comment type="cofactor">
    <cofactor evidence="1">
        <name>FAD</name>
        <dbReference type="ChEBI" id="CHEBI:57692"/>
    </cofactor>
</comment>
<evidence type="ECO:0000256" key="3">
    <source>
        <dbReference type="ARBA" id="ARBA00022630"/>
    </source>
</evidence>
<dbReference type="VEuPathDB" id="TriTrypDB:TcBrA4_0104480"/>
<dbReference type="EMBL" id="PRFC01000055">
    <property type="protein sequence ID" value="PWV11990.1"/>
    <property type="molecule type" value="Genomic_DNA"/>
</dbReference>